<protein>
    <recommendedName>
        <fullName evidence="4">Reverse transcriptase zinc-binding domain-containing protein</fullName>
    </recommendedName>
</protein>
<evidence type="ECO:0008006" key="4">
    <source>
        <dbReference type="Google" id="ProtNLM"/>
    </source>
</evidence>
<accession>A0A5D2MTW0</accession>
<feature type="signal peptide" evidence="1">
    <location>
        <begin position="1"/>
        <end position="29"/>
    </location>
</feature>
<gene>
    <name evidence="2" type="ORF">ES332_A12G072400v1</name>
</gene>
<sequence length="99" mass="11905">MVEGTPMRSASNFFLAWRWILGYLRISHASRVFITQIWVHSLMLLKEDPNRQPDRLGGCRRRWDGSKSNQMAWCNQNELGTVIRRRFASRFNWVMVYWL</sequence>
<keyword evidence="1" id="KW-0732">Signal</keyword>
<proteinExistence type="predicted"/>
<evidence type="ECO:0000313" key="2">
    <source>
        <dbReference type="EMBL" id="TYH94931.1"/>
    </source>
</evidence>
<keyword evidence="3" id="KW-1185">Reference proteome</keyword>
<dbReference type="Proteomes" id="UP000322667">
    <property type="component" value="Chromosome A12"/>
</dbReference>
<evidence type="ECO:0000313" key="3">
    <source>
        <dbReference type="Proteomes" id="UP000322667"/>
    </source>
</evidence>
<evidence type="ECO:0000256" key="1">
    <source>
        <dbReference type="SAM" id="SignalP"/>
    </source>
</evidence>
<dbReference type="EMBL" id="CM017621">
    <property type="protein sequence ID" value="TYH94931.1"/>
    <property type="molecule type" value="Genomic_DNA"/>
</dbReference>
<name>A0A5D2MTW0_GOSTO</name>
<organism evidence="2 3">
    <name type="scientific">Gossypium tomentosum</name>
    <name type="common">Hawaiian cotton</name>
    <name type="synonym">Gossypium sandvicense</name>
    <dbReference type="NCBI Taxonomy" id="34277"/>
    <lineage>
        <taxon>Eukaryota</taxon>
        <taxon>Viridiplantae</taxon>
        <taxon>Streptophyta</taxon>
        <taxon>Embryophyta</taxon>
        <taxon>Tracheophyta</taxon>
        <taxon>Spermatophyta</taxon>
        <taxon>Magnoliopsida</taxon>
        <taxon>eudicotyledons</taxon>
        <taxon>Gunneridae</taxon>
        <taxon>Pentapetalae</taxon>
        <taxon>rosids</taxon>
        <taxon>malvids</taxon>
        <taxon>Malvales</taxon>
        <taxon>Malvaceae</taxon>
        <taxon>Malvoideae</taxon>
        <taxon>Gossypium</taxon>
    </lineage>
</organism>
<feature type="chain" id="PRO_5022838722" description="Reverse transcriptase zinc-binding domain-containing protein" evidence="1">
    <location>
        <begin position="30"/>
        <end position="99"/>
    </location>
</feature>
<dbReference type="AlphaFoldDB" id="A0A5D2MTW0"/>
<reference evidence="2 3" key="1">
    <citation type="submission" date="2019-07" db="EMBL/GenBank/DDBJ databases">
        <title>WGS assembly of Gossypium tomentosum.</title>
        <authorList>
            <person name="Chen Z.J."/>
            <person name="Sreedasyam A."/>
            <person name="Ando A."/>
            <person name="Song Q."/>
            <person name="De L."/>
            <person name="Hulse-Kemp A."/>
            <person name="Ding M."/>
            <person name="Ye W."/>
            <person name="Kirkbride R."/>
            <person name="Jenkins J."/>
            <person name="Plott C."/>
            <person name="Lovell J."/>
            <person name="Lin Y.-M."/>
            <person name="Vaughn R."/>
            <person name="Liu B."/>
            <person name="Li W."/>
            <person name="Simpson S."/>
            <person name="Scheffler B."/>
            <person name="Saski C."/>
            <person name="Grover C."/>
            <person name="Hu G."/>
            <person name="Conover J."/>
            <person name="Carlson J."/>
            <person name="Shu S."/>
            <person name="Boston L."/>
            <person name="Williams M."/>
            <person name="Peterson D."/>
            <person name="Mcgee K."/>
            <person name="Jones D."/>
            <person name="Wendel J."/>
            <person name="Stelly D."/>
            <person name="Grimwood J."/>
            <person name="Schmutz J."/>
        </authorList>
    </citation>
    <scope>NUCLEOTIDE SEQUENCE [LARGE SCALE GENOMIC DNA]</scope>
    <source>
        <strain evidence="2">7179.01</strain>
    </source>
</reference>